<keyword evidence="3 4" id="KW-0804">Transcription</keyword>
<dbReference type="HAMAP" id="MF_01219">
    <property type="entry name" value="PyrR"/>
    <property type="match status" value="1"/>
</dbReference>
<dbReference type="Gene3D" id="3.40.50.2020">
    <property type="match status" value="1"/>
</dbReference>
<gene>
    <name evidence="4 6" type="primary">pyrR</name>
    <name evidence="6" type="ORF">FJY75_01475</name>
</gene>
<evidence type="ECO:0000256" key="2">
    <source>
        <dbReference type="ARBA" id="ARBA00023015"/>
    </source>
</evidence>
<dbReference type="SUPFAM" id="SSF53271">
    <property type="entry name" value="PRTase-like"/>
    <property type="match status" value="1"/>
</dbReference>
<comment type="catalytic activity">
    <reaction evidence="4">
        <text>UMP + diphosphate = 5-phospho-alpha-D-ribose 1-diphosphate + uracil</text>
        <dbReference type="Rhea" id="RHEA:13017"/>
        <dbReference type="ChEBI" id="CHEBI:17568"/>
        <dbReference type="ChEBI" id="CHEBI:33019"/>
        <dbReference type="ChEBI" id="CHEBI:57865"/>
        <dbReference type="ChEBI" id="CHEBI:58017"/>
        <dbReference type="EC" id="2.4.2.9"/>
    </reaction>
</comment>
<evidence type="ECO:0000259" key="5">
    <source>
        <dbReference type="Pfam" id="PF00156"/>
    </source>
</evidence>
<proteinExistence type="inferred from homology"/>
<dbReference type="CDD" id="cd06223">
    <property type="entry name" value="PRTases_typeI"/>
    <property type="match status" value="1"/>
</dbReference>
<evidence type="ECO:0000256" key="3">
    <source>
        <dbReference type="ARBA" id="ARBA00023163"/>
    </source>
</evidence>
<dbReference type="InterPro" id="IPR023050">
    <property type="entry name" value="PyrR"/>
</dbReference>
<comment type="function">
    <text evidence="4">Regulates the transcription of the pyrimidine nucleotide (pyr) operon in response to exogenous pyrimidines.</text>
</comment>
<dbReference type="PANTHER" id="PTHR11608:SF0">
    <property type="entry name" value="BIFUNCTIONAL PROTEIN PYRR"/>
    <property type="match status" value="1"/>
</dbReference>
<sequence>MIRKAEIMNADEMRRAIVRLAHEIVEANSGTAGLVLVGIRKRGVPLAERIRRHILSIEGEEVPLGLLDITLYRDDVHKIAPQPRVESTEIPVSVENAVVVLVDDVLFTGRTVRAALDALIDFGRPRTIQLAVLVDRGHRELPIRADFVGKNLPTSSREIVKVYLEETDGEDAVTIEEVAADGSNADH</sequence>
<dbReference type="NCBIfam" id="NF003548">
    <property type="entry name" value="PRK05205.1-4"/>
    <property type="match status" value="1"/>
</dbReference>
<feature type="short sequence motif" description="PRPP-binding" evidence="4">
    <location>
        <begin position="99"/>
        <end position="111"/>
    </location>
</feature>
<dbReference type="Proteomes" id="UP000748308">
    <property type="component" value="Unassembled WGS sequence"/>
</dbReference>
<dbReference type="InterPro" id="IPR000836">
    <property type="entry name" value="PRTase_dom"/>
</dbReference>
<dbReference type="InterPro" id="IPR050137">
    <property type="entry name" value="PyrR_bifunctional"/>
</dbReference>
<evidence type="ECO:0000313" key="7">
    <source>
        <dbReference type="Proteomes" id="UP000748308"/>
    </source>
</evidence>
<dbReference type="InterPro" id="IPR029057">
    <property type="entry name" value="PRTase-like"/>
</dbReference>
<evidence type="ECO:0000256" key="1">
    <source>
        <dbReference type="ARBA" id="ARBA00005565"/>
    </source>
</evidence>
<comment type="similarity">
    <text evidence="1 4">Belongs to the purine/pyrimidine phosphoribosyltransferase family. PyrR subfamily.</text>
</comment>
<dbReference type="PANTHER" id="PTHR11608">
    <property type="entry name" value="BIFUNCTIONAL PROTEIN PYRR"/>
    <property type="match status" value="1"/>
</dbReference>
<evidence type="ECO:0000313" key="6">
    <source>
        <dbReference type="EMBL" id="MBM3316499.1"/>
    </source>
</evidence>
<dbReference type="NCBIfam" id="NF003545">
    <property type="entry name" value="PRK05205.1-1"/>
    <property type="match status" value="1"/>
</dbReference>
<reference evidence="6" key="1">
    <citation type="submission" date="2019-03" db="EMBL/GenBank/DDBJ databases">
        <title>Lake Tanganyika Metagenome-Assembled Genomes (MAGs).</title>
        <authorList>
            <person name="Tran P."/>
        </authorList>
    </citation>
    <scope>NUCLEOTIDE SEQUENCE</scope>
    <source>
        <strain evidence="6">M_DeepCast_400m_m2_100</strain>
    </source>
</reference>
<keyword evidence="2 4" id="KW-0805">Transcription regulation</keyword>
<dbReference type="EMBL" id="VGIY01000017">
    <property type="protein sequence ID" value="MBM3316499.1"/>
    <property type="molecule type" value="Genomic_DNA"/>
</dbReference>
<comment type="caution">
    <text evidence="6">The sequence shown here is derived from an EMBL/GenBank/DDBJ whole genome shotgun (WGS) entry which is preliminary data.</text>
</comment>
<accession>A0A938BKY4</accession>
<name>A0A938BKY4_UNCEI</name>
<dbReference type="AlphaFoldDB" id="A0A938BKY4"/>
<dbReference type="NCBIfam" id="NF003549">
    <property type="entry name" value="PRK05205.1-5"/>
    <property type="match status" value="1"/>
</dbReference>
<dbReference type="GO" id="GO:0006355">
    <property type="term" value="P:regulation of DNA-templated transcription"/>
    <property type="evidence" value="ECO:0007669"/>
    <property type="project" value="UniProtKB-UniRule"/>
</dbReference>
<dbReference type="GO" id="GO:0004845">
    <property type="term" value="F:uracil phosphoribosyltransferase activity"/>
    <property type="evidence" value="ECO:0007669"/>
    <property type="project" value="UniProtKB-UniRule"/>
</dbReference>
<comment type="function">
    <text evidence="4">Also displays a weak uracil phosphoribosyltransferase activity which is not physiologically significant.</text>
</comment>
<evidence type="ECO:0000256" key="4">
    <source>
        <dbReference type="HAMAP-Rule" id="MF_01219"/>
    </source>
</evidence>
<protein>
    <recommendedName>
        <fullName evidence="4">Bifunctional protein PyrR</fullName>
    </recommendedName>
    <domain>
        <recommendedName>
            <fullName evidence="4">Pyrimidine operon regulatory protein</fullName>
        </recommendedName>
    </domain>
    <domain>
        <recommendedName>
            <fullName evidence="4">Uracil phosphoribosyltransferase</fullName>
            <shortName evidence="4">UPRTase</shortName>
            <ecNumber evidence="4">2.4.2.9</ecNumber>
        </recommendedName>
    </domain>
</protein>
<keyword evidence="4 6" id="KW-0808">Transferase</keyword>
<feature type="domain" description="Phosphoribosyltransferase" evidence="5">
    <location>
        <begin position="7"/>
        <end position="153"/>
    </location>
</feature>
<keyword evidence="4 6" id="KW-0328">Glycosyltransferase</keyword>
<dbReference type="EC" id="2.4.2.9" evidence="4"/>
<dbReference type="FunFam" id="3.40.50.2020:FF:000020">
    <property type="entry name" value="Bifunctional protein PyrR"/>
    <property type="match status" value="1"/>
</dbReference>
<dbReference type="NCBIfam" id="NF003547">
    <property type="entry name" value="PRK05205.1-3"/>
    <property type="match status" value="1"/>
</dbReference>
<organism evidence="6 7">
    <name type="scientific">Eiseniibacteriota bacterium</name>
    <dbReference type="NCBI Taxonomy" id="2212470"/>
    <lineage>
        <taxon>Bacteria</taxon>
        <taxon>Candidatus Eiseniibacteriota</taxon>
    </lineage>
</organism>
<dbReference type="Pfam" id="PF00156">
    <property type="entry name" value="Pribosyltran"/>
    <property type="match status" value="1"/>
</dbReference>